<dbReference type="InterPro" id="IPR007075">
    <property type="entry name" value="RNA_pol_Rpb1_6"/>
</dbReference>
<feature type="non-terminal residue" evidence="9">
    <location>
        <position position="1"/>
    </location>
</feature>
<name>A0A4V1IXZ0_9FUNG</name>
<evidence type="ECO:0000256" key="2">
    <source>
        <dbReference type="ARBA" id="ARBA00022478"/>
    </source>
</evidence>
<gene>
    <name evidence="9" type="ORF">BJ684DRAFT_6514</name>
</gene>
<protein>
    <recommendedName>
        <fullName evidence="1">DNA-directed RNA polymerase</fullName>
        <ecNumber evidence="1">2.7.7.6</ecNumber>
    </recommendedName>
</protein>
<dbReference type="InterPro" id="IPR045867">
    <property type="entry name" value="DNA-dir_RpoC_beta_prime"/>
</dbReference>
<dbReference type="Proteomes" id="UP000267251">
    <property type="component" value="Unassembled WGS sequence"/>
</dbReference>
<evidence type="ECO:0000313" key="10">
    <source>
        <dbReference type="Proteomes" id="UP000267251"/>
    </source>
</evidence>
<feature type="non-terminal residue" evidence="9">
    <location>
        <position position="283"/>
    </location>
</feature>
<dbReference type="Gene3D" id="6.20.50.80">
    <property type="match status" value="1"/>
</dbReference>
<dbReference type="PANTHER" id="PTHR19376:SF37">
    <property type="entry name" value="DNA-DIRECTED RNA POLYMERASE II SUBUNIT RPB1"/>
    <property type="match status" value="1"/>
</dbReference>
<evidence type="ECO:0000256" key="5">
    <source>
        <dbReference type="ARBA" id="ARBA00023163"/>
    </source>
</evidence>
<dbReference type="Gene3D" id="6.10.250.2940">
    <property type="match status" value="1"/>
</dbReference>
<keyword evidence="5" id="KW-0804">Transcription</keyword>
<evidence type="ECO:0000256" key="4">
    <source>
        <dbReference type="ARBA" id="ARBA00022695"/>
    </source>
</evidence>
<dbReference type="GO" id="GO:0005665">
    <property type="term" value="C:RNA polymerase II, core complex"/>
    <property type="evidence" value="ECO:0007669"/>
    <property type="project" value="TreeGrafter"/>
</dbReference>
<dbReference type="AlphaFoldDB" id="A0A4V1IXZ0"/>
<dbReference type="OrthoDB" id="270392at2759"/>
<dbReference type="InterPro" id="IPR007081">
    <property type="entry name" value="RNA_pol_Rpb1_5"/>
</dbReference>
<dbReference type="GO" id="GO:0003677">
    <property type="term" value="F:DNA binding"/>
    <property type="evidence" value="ECO:0007669"/>
    <property type="project" value="InterPro"/>
</dbReference>
<dbReference type="SUPFAM" id="SSF64484">
    <property type="entry name" value="beta and beta-prime subunits of DNA dependent RNA-polymerase"/>
    <property type="match status" value="1"/>
</dbReference>
<feature type="compositionally biased region" description="Low complexity" evidence="6">
    <location>
        <begin position="167"/>
        <end position="181"/>
    </location>
</feature>
<dbReference type="GO" id="GO:0003899">
    <property type="term" value="F:DNA-directed RNA polymerase activity"/>
    <property type="evidence" value="ECO:0007669"/>
    <property type="project" value="UniProtKB-EC"/>
</dbReference>
<evidence type="ECO:0000259" key="8">
    <source>
        <dbReference type="Pfam" id="PF04998"/>
    </source>
</evidence>
<dbReference type="GO" id="GO:0006351">
    <property type="term" value="P:DNA-templated transcription"/>
    <property type="evidence" value="ECO:0007669"/>
    <property type="project" value="InterPro"/>
</dbReference>
<accession>A0A4V1IXZ0</accession>
<reference evidence="10" key="1">
    <citation type="journal article" date="2018" name="Nat. Microbiol.">
        <title>Leveraging single-cell genomics to expand the fungal tree of life.</title>
        <authorList>
            <person name="Ahrendt S.R."/>
            <person name="Quandt C.A."/>
            <person name="Ciobanu D."/>
            <person name="Clum A."/>
            <person name="Salamov A."/>
            <person name="Andreopoulos B."/>
            <person name="Cheng J.F."/>
            <person name="Woyke T."/>
            <person name="Pelin A."/>
            <person name="Henrissat B."/>
            <person name="Reynolds N.K."/>
            <person name="Benny G.L."/>
            <person name="Smith M.E."/>
            <person name="James T.Y."/>
            <person name="Grigoriev I.V."/>
        </authorList>
    </citation>
    <scope>NUCLEOTIDE SEQUENCE [LARGE SCALE GENOMIC DNA]</scope>
</reference>
<keyword evidence="4" id="KW-0548">Nucleotidyltransferase</keyword>
<evidence type="ECO:0000313" key="9">
    <source>
        <dbReference type="EMBL" id="RKP12729.1"/>
    </source>
</evidence>
<dbReference type="PANTHER" id="PTHR19376">
    <property type="entry name" value="DNA-DIRECTED RNA POLYMERASE"/>
    <property type="match status" value="1"/>
</dbReference>
<organism evidence="9 10">
    <name type="scientific">Piptocephalis cylindrospora</name>
    <dbReference type="NCBI Taxonomy" id="1907219"/>
    <lineage>
        <taxon>Eukaryota</taxon>
        <taxon>Fungi</taxon>
        <taxon>Fungi incertae sedis</taxon>
        <taxon>Zoopagomycota</taxon>
        <taxon>Zoopagomycotina</taxon>
        <taxon>Zoopagomycetes</taxon>
        <taxon>Zoopagales</taxon>
        <taxon>Piptocephalidaceae</taxon>
        <taxon>Piptocephalis</taxon>
    </lineage>
</organism>
<dbReference type="Pfam" id="PF04998">
    <property type="entry name" value="RNA_pol_Rpb1_5"/>
    <property type="match status" value="1"/>
</dbReference>
<dbReference type="EC" id="2.7.7.6" evidence="1"/>
<feature type="region of interest" description="Disordered" evidence="6">
    <location>
        <begin position="162"/>
        <end position="181"/>
    </location>
</feature>
<evidence type="ECO:0000256" key="3">
    <source>
        <dbReference type="ARBA" id="ARBA00022679"/>
    </source>
</evidence>
<keyword evidence="10" id="KW-1185">Reference proteome</keyword>
<dbReference type="EMBL" id="KZ988225">
    <property type="protein sequence ID" value="RKP12729.1"/>
    <property type="molecule type" value="Genomic_DNA"/>
</dbReference>
<sequence>HAMGGREGLIDTAVKTAETGYIQRRLVKALEDLMVQYDGTVRNALGHVVQFCYGEDGMDAVALERQKLEGMRLSDAAFERRFRLDLHDRAYATGEKWQGGPERLEATQAILEREWKRLQEDRELLRTFIFPSGDNSWPLPVNVRRLIWNAQSIFHLDKYSSGKDRPLGPSGSSSASGKGSGALSIATGPGFVHPAPIVEAVERLVERLAVVRGDDPLSKEAQRNATLLFQIHLRSTFSVRRVLEEYRLSAPAFEWIMEEIESRFATSLVSPGEMVGTLAAQSI</sequence>
<proteinExistence type="predicted"/>
<feature type="domain" description="RNA polymerase Rpb1" evidence="7">
    <location>
        <begin position="192"/>
        <end position="267"/>
    </location>
</feature>
<evidence type="ECO:0000256" key="6">
    <source>
        <dbReference type="SAM" id="MobiDB-lite"/>
    </source>
</evidence>
<keyword evidence="3" id="KW-0808">Transferase</keyword>
<evidence type="ECO:0000259" key="7">
    <source>
        <dbReference type="Pfam" id="PF04992"/>
    </source>
</evidence>
<feature type="domain" description="RNA polymerase Rpb1" evidence="8">
    <location>
        <begin position="1"/>
        <end position="283"/>
    </location>
</feature>
<keyword evidence="2" id="KW-0240">DNA-directed RNA polymerase</keyword>
<dbReference type="Pfam" id="PF04992">
    <property type="entry name" value="RNA_pol_Rpb1_6"/>
    <property type="match status" value="2"/>
</dbReference>
<feature type="domain" description="RNA polymerase Rpb1" evidence="7">
    <location>
        <begin position="58"/>
        <end position="160"/>
    </location>
</feature>
<evidence type="ECO:0000256" key="1">
    <source>
        <dbReference type="ARBA" id="ARBA00012418"/>
    </source>
</evidence>